<accession>A0A9P0MK90</accession>
<proteinExistence type="predicted"/>
<comment type="caution">
    <text evidence="1">The sequence shown here is derived from an EMBL/GenBank/DDBJ whole genome shotgun (WGS) entry which is preliminary data.</text>
</comment>
<evidence type="ECO:0000313" key="1">
    <source>
        <dbReference type="EMBL" id="CAH2014992.1"/>
    </source>
</evidence>
<name>A0A9P0MK90_ACAOB</name>
<reference evidence="1" key="1">
    <citation type="submission" date="2022-03" db="EMBL/GenBank/DDBJ databases">
        <authorList>
            <person name="Sayadi A."/>
        </authorList>
    </citation>
    <scope>NUCLEOTIDE SEQUENCE</scope>
</reference>
<dbReference type="AlphaFoldDB" id="A0A9P0MK90"/>
<evidence type="ECO:0000313" key="2">
    <source>
        <dbReference type="Proteomes" id="UP001152888"/>
    </source>
</evidence>
<keyword evidence="2" id="KW-1185">Reference proteome</keyword>
<organism evidence="1 2">
    <name type="scientific">Acanthoscelides obtectus</name>
    <name type="common">Bean weevil</name>
    <name type="synonym">Bruchus obtectus</name>
    <dbReference type="NCBI Taxonomy" id="200917"/>
    <lineage>
        <taxon>Eukaryota</taxon>
        <taxon>Metazoa</taxon>
        <taxon>Ecdysozoa</taxon>
        <taxon>Arthropoda</taxon>
        <taxon>Hexapoda</taxon>
        <taxon>Insecta</taxon>
        <taxon>Pterygota</taxon>
        <taxon>Neoptera</taxon>
        <taxon>Endopterygota</taxon>
        <taxon>Coleoptera</taxon>
        <taxon>Polyphaga</taxon>
        <taxon>Cucujiformia</taxon>
        <taxon>Chrysomeloidea</taxon>
        <taxon>Chrysomelidae</taxon>
        <taxon>Bruchinae</taxon>
        <taxon>Bruchini</taxon>
        <taxon>Acanthoscelides</taxon>
    </lineage>
</organism>
<dbReference type="Proteomes" id="UP001152888">
    <property type="component" value="Unassembled WGS sequence"/>
</dbReference>
<sequence>MIRLFGNIVYVGALGSVEPPRAILLSCRLPSPPSDVTTSPRLLPCAVFSPVPKAPRPPRDRSTNTTLLDRVFCYIRTYGRIYPAILLGSLLPPGGSQCP</sequence>
<dbReference type="EMBL" id="CAKOFQ010008584">
    <property type="protein sequence ID" value="CAH2014992.1"/>
    <property type="molecule type" value="Genomic_DNA"/>
</dbReference>
<dbReference type="OrthoDB" id="6618101at2759"/>
<gene>
    <name evidence="1" type="ORF">ACAOBT_LOCUS34438</name>
</gene>
<protein>
    <submittedName>
        <fullName evidence="1">Uncharacterized protein</fullName>
    </submittedName>
</protein>